<feature type="domain" description="Protein kinase" evidence="3">
    <location>
        <begin position="81"/>
        <end position="361"/>
    </location>
</feature>
<gene>
    <name evidence="4" type="ORF">DH2020_037412</name>
</gene>
<evidence type="ECO:0000313" key="4">
    <source>
        <dbReference type="EMBL" id="KAK6128846.1"/>
    </source>
</evidence>
<dbReference type="PROSITE" id="PS50011">
    <property type="entry name" value="PROTEIN_KINASE_DOM"/>
    <property type="match status" value="1"/>
</dbReference>
<keyword evidence="2" id="KW-1003">Cell membrane</keyword>
<dbReference type="InterPro" id="IPR050823">
    <property type="entry name" value="Plant_Ser_Thr_Prot_Kinase"/>
</dbReference>
<dbReference type="EMBL" id="JABTTQ020001695">
    <property type="protein sequence ID" value="KAK6128846.1"/>
    <property type="molecule type" value="Genomic_DNA"/>
</dbReference>
<evidence type="ECO:0000256" key="1">
    <source>
        <dbReference type="ARBA" id="ARBA00004236"/>
    </source>
</evidence>
<dbReference type="InterPro" id="IPR001245">
    <property type="entry name" value="Ser-Thr/Tyr_kinase_cat_dom"/>
</dbReference>
<dbReference type="SUPFAM" id="SSF56112">
    <property type="entry name" value="Protein kinase-like (PK-like)"/>
    <property type="match status" value="1"/>
</dbReference>
<dbReference type="InterPro" id="IPR011009">
    <property type="entry name" value="Kinase-like_dom_sf"/>
</dbReference>
<dbReference type="Pfam" id="PF07714">
    <property type="entry name" value="PK_Tyr_Ser-Thr"/>
    <property type="match status" value="1"/>
</dbReference>
<protein>
    <recommendedName>
        <fullName evidence="3">Protein kinase domain-containing protein</fullName>
    </recommendedName>
</protein>
<comment type="caution">
    <text evidence="4">The sequence shown here is derived from an EMBL/GenBank/DDBJ whole genome shotgun (WGS) entry which is preliminary data.</text>
</comment>
<dbReference type="Gene3D" id="3.30.200.20">
    <property type="entry name" value="Phosphorylase Kinase, domain 1"/>
    <property type="match status" value="1"/>
</dbReference>
<dbReference type="InterPro" id="IPR000719">
    <property type="entry name" value="Prot_kinase_dom"/>
</dbReference>
<dbReference type="PANTHER" id="PTHR45621">
    <property type="entry name" value="OS01G0588500 PROTEIN-RELATED"/>
    <property type="match status" value="1"/>
</dbReference>
<evidence type="ECO:0000313" key="5">
    <source>
        <dbReference type="Proteomes" id="UP001318860"/>
    </source>
</evidence>
<dbReference type="Gene3D" id="1.10.510.10">
    <property type="entry name" value="Transferase(Phosphotransferase) domain 1"/>
    <property type="match status" value="1"/>
</dbReference>
<evidence type="ECO:0000256" key="2">
    <source>
        <dbReference type="ARBA" id="ARBA00022475"/>
    </source>
</evidence>
<sequence length="361" mass="40745">MSRVYDNWERLVAAVMKREQLRQISLRDSFSSSISSDFSSRFSFDSSFQDVDAASSSSSTQSYDDAQPILFKDLKKATRNFRFDFHFGEGGFGTVYKGWLNERTLTAAKPGSGMPVAVKKWKTSIMDSHEWLTERDYLNQLRHPNLIKLIAYCSEEDNFLLVYELMKKGSLENHLFQRGNISLPWATRIKVVKGAARGLSFLHDLETPVIHRDFKAAKILLDEEFNAKLCGLGLARDGPTGDMTHVSTRVLGTHGYMAPEYATTGHLTVKCDVFSFGIVLLELLSGGRAIDIRKEQVLLEWAAKPYLYDKTKFSQIMDPKLEGQYPLDAAYTVGTLALQCINLDPKLRPQMSEVVTALDQL</sequence>
<keyword evidence="5" id="KW-1185">Reference proteome</keyword>
<dbReference type="Proteomes" id="UP001318860">
    <property type="component" value="Unassembled WGS sequence"/>
</dbReference>
<proteinExistence type="predicted"/>
<comment type="subcellular location">
    <subcellularLocation>
        <location evidence="1">Cell membrane</location>
    </subcellularLocation>
</comment>
<reference evidence="4 5" key="1">
    <citation type="journal article" date="2021" name="Comput. Struct. Biotechnol. J.">
        <title>De novo genome assembly of the potent medicinal plant Rehmannia glutinosa using nanopore technology.</title>
        <authorList>
            <person name="Ma L."/>
            <person name="Dong C."/>
            <person name="Song C."/>
            <person name="Wang X."/>
            <person name="Zheng X."/>
            <person name="Niu Y."/>
            <person name="Chen S."/>
            <person name="Feng W."/>
        </authorList>
    </citation>
    <scope>NUCLEOTIDE SEQUENCE [LARGE SCALE GENOMIC DNA]</scope>
    <source>
        <strain evidence="4">DH-2019</strain>
    </source>
</reference>
<keyword evidence="2" id="KW-0472">Membrane</keyword>
<evidence type="ECO:0000259" key="3">
    <source>
        <dbReference type="PROSITE" id="PS50011"/>
    </source>
</evidence>
<organism evidence="4 5">
    <name type="scientific">Rehmannia glutinosa</name>
    <name type="common">Chinese foxglove</name>
    <dbReference type="NCBI Taxonomy" id="99300"/>
    <lineage>
        <taxon>Eukaryota</taxon>
        <taxon>Viridiplantae</taxon>
        <taxon>Streptophyta</taxon>
        <taxon>Embryophyta</taxon>
        <taxon>Tracheophyta</taxon>
        <taxon>Spermatophyta</taxon>
        <taxon>Magnoliopsida</taxon>
        <taxon>eudicotyledons</taxon>
        <taxon>Gunneridae</taxon>
        <taxon>Pentapetalae</taxon>
        <taxon>asterids</taxon>
        <taxon>lamiids</taxon>
        <taxon>Lamiales</taxon>
        <taxon>Orobanchaceae</taxon>
        <taxon>Rehmannieae</taxon>
        <taxon>Rehmannia</taxon>
    </lineage>
</organism>
<accession>A0ABR0V452</accession>
<name>A0ABR0V452_REHGL</name>
<dbReference type="CDD" id="cd14066">
    <property type="entry name" value="STKc_IRAK"/>
    <property type="match status" value="1"/>
</dbReference>